<organism evidence="4 5">
    <name type="scientific">Hydnomerulius pinastri MD-312</name>
    <dbReference type="NCBI Taxonomy" id="994086"/>
    <lineage>
        <taxon>Eukaryota</taxon>
        <taxon>Fungi</taxon>
        <taxon>Dikarya</taxon>
        <taxon>Basidiomycota</taxon>
        <taxon>Agaricomycotina</taxon>
        <taxon>Agaricomycetes</taxon>
        <taxon>Agaricomycetidae</taxon>
        <taxon>Boletales</taxon>
        <taxon>Boletales incertae sedis</taxon>
        <taxon>Leucogyrophana</taxon>
    </lineage>
</organism>
<accession>A0A0C9W912</accession>
<dbReference type="EMBL" id="KN839883">
    <property type="protein sequence ID" value="KIJ59646.1"/>
    <property type="molecule type" value="Genomic_DNA"/>
</dbReference>
<evidence type="ECO:0000313" key="5">
    <source>
        <dbReference type="Proteomes" id="UP000053820"/>
    </source>
</evidence>
<feature type="transmembrane region" description="Helical" evidence="3">
    <location>
        <begin position="63"/>
        <end position="82"/>
    </location>
</feature>
<name>A0A0C9W912_9AGAM</name>
<feature type="compositionally biased region" description="Pro residues" evidence="2">
    <location>
        <begin position="1"/>
        <end position="13"/>
    </location>
</feature>
<evidence type="ECO:0000256" key="2">
    <source>
        <dbReference type="SAM" id="MobiDB-lite"/>
    </source>
</evidence>
<keyword evidence="5" id="KW-1185">Reference proteome</keyword>
<keyword evidence="1" id="KW-0175">Coiled coil</keyword>
<dbReference type="HOGENOM" id="CLU_804505_0_0_1"/>
<evidence type="ECO:0000256" key="3">
    <source>
        <dbReference type="SAM" id="Phobius"/>
    </source>
</evidence>
<dbReference type="OrthoDB" id="3153758at2759"/>
<sequence>MLHRPSTPPPYHPHQPGSAGAEQEHLQPAGYSGYDATADNRSENDPLLTHGRKKQNSQADIRLIGYCLLGFLVILFVAFNLFQHFYNCSLYPSTMDRIRKGWEKEVSGHEARHQHWNQEEQNHTLVLREWELDAQHHEEAVKWRQILEDRRQENVRRDWEREVQVHEEEMKRREALEDQRQEKVRAEWERELQVHLRQQERLREEWQEEIKSQEAQRKRWKWEEENHDRLEEDRRKREEEERQKLNMFWGRVEAHQCTTYATREYSAVLMNLPSNWAHRVEACKATPLVVHGVSYLPRSCEDKASLGFPKCD</sequence>
<evidence type="ECO:0000313" key="4">
    <source>
        <dbReference type="EMBL" id="KIJ59646.1"/>
    </source>
</evidence>
<protein>
    <submittedName>
        <fullName evidence="4">Unplaced genomic scaffold scaffold_49, whole genome shotgun sequence</fullName>
    </submittedName>
</protein>
<proteinExistence type="predicted"/>
<keyword evidence="3" id="KW-0812">Transmembrane</keyword>
<gene>
    <name evidence="4" type="ORF">HYDPIDRAFT_32981</name>
</gene>
<dbReference type="Proteomes" id="UP000053820">
    <property type="component" value="Unassembled WGS sequence"/>
</dbReference>
<dbReference type="AlphaFoldDB" id="A0A0C9W912"/>
<keyword evidence="3" id="KW-0472">Membrane</keyword>
<feature type="region of interest" description="Disordered" evidence="2">
    <location>
        <begin position="1"/>
        <end position="54"/>
    </location>
</feature>
<evidence type="ECO:0000256" key="1">
    <source>
        <dbReference type="SAM" id="Coils"/>
    </source>
</evidence>
<feature type="coiled-coil region" evidence="1">
    <location>
        <begin position="156"/>
        <end position="243"/>
    </location>
</feature>
<reference evidence="4 5" key="1">
    <citation type="submission" date="2014-04" db="EMBL/GenBank/DDBJ databases">
        <title>Evolutionary Origins and Diversification of the Mycorrhizal Mutualists.</title>
        <authorList>
            <consortium name="DOE Joint Genome Institute"/>
            <consortium name="Mycorrhizal Genomics Consortium"/>
            <person name="Kohler A."/>
            <person name="Kuo A."/>
            <person name="Nagy L.G."/>
            <person name="Floudas D."/>
            <person name="Copeland A."/>
            <person name="Barry K.W."/>
            <person name="Cichocki N."/>
            <person name="Veneault-Fourrey C."/>
            <person name="LaButti K."/>
            <person name="Lindquist E.A."/>
            <person name="Lipzen A."/>
            <person name="Lundell T."/>
            <person name="Morin E."/>
            <person name="Murat C."/>
            <person name="Riley R."/>
            <person name="Ohm R."/>
            <person name="Sun H."/>
            <person name="Tunlid A."/>
            <person name="Henrissat B."/>
            <person name="Grigoriev I.V."/>
            <person name="Hibbett D.S."/>
            <person name="Martin F."/>
        </authorList>
    </citation>
    <scope>NUCLEOTIDE SEQUENCE [LARGE SCALE GENOMIC DNA]</scope>
    <source>
        <strain evidence="4 5">MD-312</strain>
    </source>
</reference>
<keyword evidence="3" id="KW-1133">Transmembrane helix</keyword>